<organism evidence="11">
    <name type="scientific">Guillardia theta (strain CCMP2712)</name>
    <name type="common">Cryptophyte</name>
    <dbReference type="NCBI Taxonomy" id="905079"/>
    <lineage>
        <taxon>Eukaryota</taxon>
        <taxon>Cryptophyceae</taxon>
        <taxon>Pyrenomonadales</taxon>
        <taxon>Geminigeraceae</taxon>
        <taxon>Guillardia</taxon>
    </lineage>
</organism>
<dbReference type="EMBL" id="JH993060">
    <property type="protein sequence ID" value="EKX37404.1"/>
    <property type="molecule type" value="Genomic_DNA"/>
</dbReference>
<evidence type="ECO:0000313" key="12">
    <source>
        <dbReference type="EnsemblProtists" id="EKX37404"/>
    </source>
</evidence>
<feature type="transmembrane region" description="Helical" evidence="10">
    <location>
        <begin position="124"/>
        <end position="148"/>
    </location>
</feature>
<name>L1INC9_GUITC</name>
<dbReference type="GO" id="GO:0004427">
    <property type="term" value="F:inorganic diphosphate phosphatase activity"/>
    <property type="evidence" value="ECO:0007669"/>
    <property type="project" value="InterPro"/>
</dbReference>
<dbReference type="Proteomes" id="UP000011087">
    <property type="component" value="Unassembled WGS sequence"/>
</dbReference>
<keyword evidence="9 10" id="KW-0472">Membrane</keyword>
<comment type="subcellular location">
    <subcellularLocation>
        <location evidence="1">Endomembrane system</location>
        <topology evidence="1">Multi-pass membrane protein</topology>
    </subcellularLocation>
</comment>
<accession>L1INC9</accession>
<dbReference type="RefSeq" id="XP_005824384.1">
    <property type="nucleotide sequence ID" value="XM_005824327.1"/>
</dbReference>
<dbReference type="AlphaFoldDB" id="L1INC9"/>
<feature type="transmembrane region" description="Helical" evidence="10">
    <location>
        <begin position="683"/>
        <end position="705"/>
    </location>
</feature>
<feature type="transmembrane region" description="Helical" evidence="10">
    <location>
        <begin position="554"/>
        <end position="577"/>
    </location>
</feature>
<keyword evidence="5" id="KW-0460">Magnesium</keyword>
<dbReference type="HAMAP" id="MF_01129">
    <property type="entry name" value="PPase_energized_pump"/>
    <property type="match status" value="1"/>
</dbReference>
<dbReference type="EC" id="7.1.3.1" evidence="2"/>
<feature type="transmembrane region" description="Helical" evidence="10">
    <location>
        <begin position="234"/>
        <end position="258"/>
    </location>
</feature>
<dbReference type="KEGG" id="gtt:GUITHDRAFT_145095"/>
<reference evidence="12" key="3">
    <citation type="submission" date="2016-03" db="UniProtKB">
        <authorList>
            <consortium name="EnsemblProtists"/>
        </authorList>
    </citation>
    <scope>IDENTIFICATION</scope>
</reference>
<keyword evidence="13" id="KW-1185">Reference proteome</keyword>
<protein>
    <recommendedName>
        <fullName evidence="2">H(+)-exporting diphosphatase</fullName>
        <ecNumber evidence="2">7.1.3.1</ecNumber>
    </recommendedName>
</protein>
<dbReference type="GO" id="GO:0012505">
    <property type="term" value="C:endomembrane system"/>
    <property type="evidence" value="ECO:0007669"/>
    <property type="project" value="UniProtKB-SubCell"/>
</dbReference>
<dbReference type="GO" id="GO:0009678">
    <property type="term" value="F:diphosphate hydrolysis-driven proton transmembrane transporter activity"/>
    <property type="evidence" value="ECO:0007669"/>
    <property type="project" value="UniProtKB-EC"/>
</dbReference>
<feature type="transmembrane region" description="Helical" evidence="10">
    <location>
        <begin position="431"/>
        <end position="453"/>
    </location>
</feature>
<keyword evidence="4 10" id="KW-0812">Transmembrane</keyword>
<feature type="transmembrane region" description="Helical" evidence="10">
    <location>
        <begin position="505"/>
        <end position="527"/>
    </location>
</feature>
<evidence type="ECO:0000256" key="2">
    <source>
        <dbReference type="ARBA" id="ARBA00013242"/>
    </source>
</evidence>
<evidence type="ECO:0000313" key="13">
    <source>
        <dbReference type="Proteomes" id="UP000011087"/>
    </source>
</evidence>
<feature type="transmembrane region" description="Helical" evidence="10">
    <location>
        <begin position="780"/>
        <end position="807"/>
    </location>
</feature>
<proteinExistence type="inferred from homology"/>
<keyword evidence="6" id="KW-1278">Translocase</keyword>
<dbReference type="InterPro" id="IPR004131">
    <property type="entry name" value="PPase-energised_H-pump"/>
</dbReference>
<feature type="transmembrane region" description="Helical" evidence="10">
    <location>
        <begin position="649"/>
        <end position="671"/>
    </location>
</feature>
<feature type="transmembrane region" description="Helical" evidence="10">
    <location>
        <begin position="947"/>
        <end position="966"/>
    </location>
</feature>
<dbReference type="eggNOG" id="ENOG502QPJC">
    <property type="taxonomic scope" value="Eukaryota"/>
</dbReference>
<dbReference type="GO" id="GO:0016020">
    <property type="term" value="C:membrane"/>
    <property type="evidence" value="ECO:0007669"/>
    <property type="project" value="InterPro"/>
</dbReference>
<dbReference type="Pfam" id="PF03030">
    <property type="entry name" value="H_PPase"/>
    <property type="match status" value="2"/>
</dbReference>
<sequence>MAAVQVAGMALMPRQRVGLSKQAAVLLGLIACTFFVATVYDHVSTRGSTVELLTAKAGSKARVAATVHKKLGAASHPVLSAGTKPVAKASQLAEGEEAAEAAPAQGAETEPKGNEYVVENNEGAVAGASAIIFVCGAIGIAFAVFLFYTVSQISLDSSGAGETEQLVAASKASDEELKTIYETIQEGAKSFLWAEYRICFVFIVCFSILIFILVSHTTEGNEAVWRWNIGGLTALSFVVGGLTSILSGYIGMMVAVFANARTTVSAKKQGEAGWTSAFNTAFRAGGVMGYSLVAISMMVLYILALIYREIFSKWEGGKRSVDYKNLFECIAGYGLGGSAIAMFGRVGGGIFTKAADVGADLSGKVIGVGDGKKLDEDSPYNPGVIADNVGDNVGDVAGMGSDLFGSFGEASCAAMLIGASSVAIEEAGWSALVFPLYIAACGIVVCLLTSFVATDLMPVKKEEDIEVALKVQLFLTSLLMTFALFPITTIFLPSEIQIMGVPEPASSFVCYICIVAGLWGGCAIGFITEYYTSHSYQPVRDVARASETGAATNIIYGLALGYQSAIIPVVIISFIIFTSFKFAGMYGVALAALGMLSTLATCLAIDVYGPISDNAGGIAEMCELPSEVRDKTDALDAAGNTTAAIGKGFAIGSAALVSLALFGAFVTRCSASMDAQNALTVKGVNLLSPVVFAFILFGAMIPYWFSALTMRSVGEAANAMVKEIARQWAEIPGLSDIAGLDFHERQEFKAKHKEVVVPEYDKCISIATNSSLKEMIAPGLLVILSPILVGSFCGVEAVAGLLTGAIVSSVQLAISMSNTGGAWDNAKKYTEKGELNGWFPFRDGSSIDDEKFKAAAEANSGDKAVRQPKGGYGSTEEHVSVKTWLAELEKSDPSRYQKIMSGDEPVVTTDGRKCIYAGKKSNVHAAAVVGDTVGDPLKDTSGPALNIVMKLMAIISVVFADFFMSINHGNGVFWTGDLSA</sequence>
<feature type="transmembrane region" description="Helical" evidence="10">
    <location>
        <begin position="287"/>
        <end position="307"/>
    </location>
</feature>
<dbReference type="OMA" id="AEMSHMG"/>
<reference evidence="11 13" key="1">
    <citation type="journal article" date="2012" name="Nature">
        <title>Algal genomes reveal evolutionary mosaicism and the fate of nucleomorphs.</title>
        <authorList>
            <consortium name="DOE Joint Genome Institute"/>
            <person name="Curtis B.A."/>
            <person name="Tanifuji G."/>
            <person name="Burki F."/>
            <person name="Gruber A."/>
            <person name="Irimia M."/>
            <person name="Maruyama S."/>
            <person name="Arias M.C."/>
            <person name="Ball S.G."/>
            <person name="Gile G.H."/>
            <person name="Hirakawa Y."/>
            <person name="Hopkins J.F."/>
            <person name="Kuo A."/>
            <person name="Rensing S.A."/>
            <person name="Schmutz J."/>
            <person name="Symeonidi A."/>
            <person name="Elias M."/>
            <person name="Eveleigh R.J."/>
            <person name="Herman E.K."/>
            <person name="Klute M.J."/>
            <person name="Nakayama T."/>
            <person name="Obornik M."/>
            <person name="Reyes-Prieto A."/>
            <person name="Armbrust E.V."/>
            <person name="Aves S.J."/>
            <person name="Beiko R.G."/>
            <person name="Coutinho P."/>
            <person name="Dacks J.B."/>
            <person name="Durnford D.G."/>
            <person name="Fast N.M."/>
            <person name="Green B.R."/>
            <person name="Grisdale C.J."/>
            <person name="Hempel F."/>
            <person name="Henrissat B."/>
            <person name="Hoppner M.P."/>
            <person name="Ishida K."/>
            <person name="Kim E."/>
            <person name="Koreny L."/>
            <person name="Kroth P.G."/>
            <person name="Liu Y."/>
            <person name="Malik S.B."/>
            <person name="Maier U.G."/>
            <person name="McRose D."/>
            <person name="Mock T."/>
            <person name="Neilson J.A."/>
            <person name="Onodera N.T."/>
            <person name="Poole A.M."/>
            <person name="Pritham E.J."/>
            <person name="Richards T.A."/>
            <person name="Rocap G."/>
            <person name="Roy S.W."/>
            <person name="Sarai C."/>
            <person name="Schaack S."/>
            <person name="Shirato S."/>
            <person name="Slamovits C.H."/>
            <person name="Spencer D.F."/>
            <person name="Suzuki S."/>
            <person name="Worden A.Z."/>
            <person name="Zauner S."/>
            <person name="Barry K."/>
            <person name="Bell C."/>
            <person name="Bharti A.K."/>
            <person name="Crow J.A."/>
            <person name="Grimwood J."/>
            <person name="Kramer R."/>
            <person name="Lindquist E."/>
            <person name="Lucas S."/>
            <person name="Salamov A."/>
            <person name="McFadden G.I."/>
            <person name="Lane C.E."/>
            <person name="Keeling P.J."/>
            <person name="Gray M.W."/>
            <person name="Grigoriev I.V."/>
            <person name="Archibald J.M."/>
        </authorList>
    </citation>
    <scope>NUCLEOTIDE SEQUENCE</scope>
    <source>
        <strain evidence="11 13">CCMP2712</strain>
    </source>
</reference>
<dbReference type="NCBIfam" id="TIGR01104">
    <property type="entry name" value="V_PPase"/>
    <property type="match status" value="1"/>
</dbReference>
<dbReference type="PaxDb" id="55529-EKX37404"/>
<dbReference type="NCBIfam" id="NF001960">
    <property type="entry name" value="PRK00733.3-5"/>
    <property type="match status" value="1"/>
</dbReference>
<dbReference type="EnsemblProtists" id="EKX37404">
    <property type="protein sequence ID" value="EKX37404"/>
    <property type="gene ID" value="GUITHDRAFT_145095"/>
</dbReference>
<evidence type="ECO:0000256" key="8">
    <source>
        <dbReference type="ARBA" id="ARBA00023065"/>
    </source>
</evidence>
<keyword evidence="7 10" id="KW-1133">Transmembrane helix</keyword>
<evidence type="ECO:0000256" key="7">
    <source>
        <dbReference type="ARBA" id="ARBA00022989"/>
    </source>
</evidence>
<feature type="transmembrane region" description="Helical" evidence="10">
    <location>
        <begin position="196"/>
        <end position="214"/>
    </location>
</feature>
<evidence type="ECO:0000256" key="4">
    <source>
        <dbReference type="ARBA" id="ARBA00022692"/>
    </source>
</evidence>
<dbReference type="GeneID" id="17294108"/>
<evidence type="ECO:0000256" key="6">
    <source>
        <dbReference type="ARBA" id="ARBA00022967"/>
    </source>
</evidence>
<evidence type="ECO:0000256" key="10">
    <source>
        <dbReference type="SAM" id="Phobius"/>
    </source>
</evidence>
<evidence type="ECO:0000256" key="1">
    <source>
        <dbReference type="ARBA" id="ARBA00004127"/>
    </source>
</evidence>
<reference evidence="13" key="2">
    <citation type="submission" date="2012-11" db="EMBL/GenBank/DDBJ databases">
        <authorList>
            <person name="Kuo A."/>
            <person name="Curtis B.A."/>
            <person name="Tanifuji G."/>
            <person name="Burki F."/>
            <person name="Gruber A."/>
            <person name="Irimia M."/>
            <person name="Maruyama S."/>
            <person name="Arias M.C."/>
            <person name="Ball S.G."/>
            <person name="Gile G.H."/>
            <person name="Hirakawa Y."/>
            <person name="Hopkins J.F."/>
            <person name="Rensing S.A."/>
            <person name="Schmutz J."/>
            <person name="Symeonidi A."/>
            <person name="Elias M."/>
            <person name="Eveleigh R.J."/>
            <person name="Herman E.K."/>
            <person name="Klute M.J."/>
            <person name="Nakayama T."/>
            <person name="Obornik M."/>
            <person name="Reyes-Prieto A."/>
            <person name="Armbrust E.V."/>
            <person name="Aves S.J."/>
            <person name="Beiko R.G."/>
            <person name="Coutinho P."/>
            <person name="Dacks J.B."/>
            <person name="Durnford D.G."/>
            <person name="Fast N.M."/>
            <person name="Green B.R."/>
            <person name="Grisdale C."/>
            <person name="Hempe F."/>
            <person name="Henrissat B."/>
            <person name="Hoppner M.P."/>
            <person name="Ishida K.-I."/>
            <person name="Kim E."/>
            <person name="Koreny L."/>
            <person name="Kroth P.G."/>
            <person name="Liu Y."/>
            <person name="Malik S.-B."/>
            <person name="Maier U.G."/>
            <person name="McRose D."/>
            <person name="Mock T."/>
            <person name="Neilson J.A."/>
            <person name="Onodera N.T."/>
            <person name="Poole A.M."/>
            <person name="Pritham E.J."/>
            <person name="Richards T.A."/>
            <person name="Rocap G."/>
            <person name="Roy S.W."/>
            <person name="Sarai C."/>
            <person name="Schaack S."/>
            <person name="Shirato S."/>
            <person name="Slamovits C.H."/>
            <person name="Spencer D.F."/>
            <person name="Suzuki S."/>
            <person name="Worden A.Z."/>
            <person name="Zauner S."/>
            <person name="Barry K."/>
            <person name="Bell C."/>
            <person name="Bharti A.K."/>
            <person name="Crow J.A."/>
            <person name="Grimwood J."/>
            <person name="Kramer R."/>
            <person name="Lindquist E."/>
            <person name="Lucas S."/>
            <person name="Salamov A."/>
            <person name="McFadden G.I."/>
            <person name="Lane C.E."/>
            <person name="Keeling P.J."/>
            <person name="Gray M.W."/>
            <person name="Grigoriev I.V."/>
            <person name="Archibald J.M."/>
        </authorList>
    </citation>
    <scope>NUCLEOTIDE SEQUENCE</scope>
    <source>
        <strain evidence="13">CCMP2712</strain>
    </source>
</reference>
<gene>
    <name evidence="11" type="ORF">GUITHDRAFT_145095</name>
</gene>
<feature type="transmembrane region" description="Helical" evidence="10">
    <location>
        <begin position="23"/>
        <end position="40"/>
    </location>
</feature>
<dbReference type="HOGENOM" id="CLU_008743_3_0_1"/>
<evidence type="ECO:0000313" key="11">
    <source>
        <dbReference type="EMBL" id="EKX37404.1"/>
    </source>
</evidence>
<dbReference type="OrthoDB" id="5210at2759"/>
<feature type="transmembrane region" description="Helical" evidence="10">
    <location>
        <begin position="589"/>
        <end position="611"/>
    </location>
</feature>
<evidence type="ECO:0000256" key="3">
    <source>
        <dbReference type="ARBA" id="ARBA00022448"/>
    </source>
</evidence>
<evidence type="ECO:0000256" key="9">
    <source>
        <dbReference type="ARBA" id="ARBA00023136"/>
    </source>
</evidence>
<feature type="transmembrane region" description="Helical" evidence="10">
    <location>
        <begin position="473"/>
        <end position="493"/>
    </location>
</feature>
<keyword evidence="3" id="KW-0813">Transport</keyword>
<dbReference type="PANTHER" id="PTHR31998">
    <property type="entry name" value="K(+)-INSENSITIVE PYROPHOSPHATE-ENERGIZED PROTON PUMP"/>
    <property type="match status" value="1"/>
</dbReference>
<keyword evidence="8" id="KW-0406">Ion transport</keyword>
<evidence type="ECO:0000256" key="5">
    <source>
        <dbReference type="ARBA" id="ARBA00022842"/>
    </source>
</evidence>